<feature type="transmembrane region" description="Helical" evidence="2">
    <location>
        <begin position="30"/>
        <end position="52"/>
    </location>
</feature>
<evidence type="ECO:0000313" key="3">
    <source>
        <dbReference type="EMBL" id="MBB5429951.1"/>
    </source>
</evidence>
<feature type="compositionally biased region" description="Basic and acidic residues" evidence="1">
    <location>
        <begin position="377"/>
        <end position="386"/>
    </location>
</feature>
<feature type="compositionally biased region" description="Pro residues" evidence="1">
    <location>
        <begin position="328"/>
        <end position="337"/>
    </location>
</feature>
<evidence type="ECO:0000256" key="1">
    <source>
        <dbReference type="SAM" id="MobiDB-lite"/>
    </source>
</evidence>
<dbReference type="InterPro" id="IPR045782">
    <property type="entry name" value="TrbL_3"/>
</dbReference>
<feature type="compositionally biased region" description="Pro residues" evidence="1">
    <location>
        <begin position="490"/>
        <end position="507"/>
    </location>
</feature>
<dbReference type="AlphaFoldDB" id="A0A7W8QHZ4"/>
<proteinExistence type="predicted"/>
<dbReference type="RefSeq" id="WP_184387448.1">
    <property type="nucleotide sequence ID" value="NZ_BAAAJD010000209.1"/>
</dbReference>
<feature type="transmembrane region" description="Helical" evidence="2">
    <location>
        <begin position="183"/>
        <end position="202"/>
    </location>
</feature>
<evidence type="ECO:0000313" key="4">
    <source>
        <dbReference type="Proteomes" id="UP000572635"/>
    </source>
</evidence>
<keyword evidence="2" id="KW-1133">Transmembrane helix</keyword>
<dbReference type="EMBL" id="JACHDB010000001">
    <property type="protein sequence ID" value="MBB5429951.1"/>
    <property type="molecule type" value="Genomic_DNA"/>
</dbReference>
<keyword evidence="2" id="KW-0472">Membrane</keyword>
<feature type="compositionally biased region" description="Basic and acidic residues" evidence="1">
    <location>
        <begin position="472"/>
        <end position="483"/>
    </location>
</feature>
<reference evidence="3 4" key="1">
    <citation type="submission" date="2020-08" db="EMBL/GenBank/DDBJ databases">
        <title>Sequencing the genomes of 1000 actinobacteria strains.</title>
        <authorList>
            <person name="Klenk H.-P."/>
        </authorList>
    </citation>
    <scope>NUCLEOTIDE SEQUENCE [LARGE SCALE GENOMIC DNA]</scope>
    <source>
        <strain evidence="3 4">DSM 44551</strain>
    </source>
</reference>
<gene>
    <name evidence="3" type="ORF">HDA36_000035</name>
</gene>
<name>A0A7W8QHZ4_9ACTN</name>
<evidence type="ECO:0000256" key="2">
    <source>
        <dbReference type="SAM" id="Phobius"/>
    </source>
</evidence>
<feature type="region of interest" description="Disordered" evidence="1">
    <location>
        <begin position="319"/>
        <end position="538"/>
    </location>
</feature>
<accession>A0A7W8QHZ4</accession>
<comment type="caution">
    <text evidence="3">The sequence shown here is derived from an EMBL/GenBank/DDBJ whole genome shotgun (WGS) entry which is preliminary data.</text>
</comment>
<keyword evidence="2" id="KW-0812">Transmembrane</keyword>
<feature type="transmembrane region" description="Helical" evidence="2">
    <location>
        <begin position="211"/>
        <end position="232"/>
    </location>
</feature>
<feature type="transmembrane region" description="Helical" evidence="2">
    <location>
        <begin position="252"/>
        <end position="270"/>
    </location>
</feature>
<organism evidence="3 4">
    <name type="scientific">Nocardiopsis composta</name>
    <dbReference type="NCBI Taxonomy" id="157465"/>
    <lineage>
        <taxon>Bacteria</taxon>
        <taxon>Bacillati</taxon>
        <taxon>Actinomycetota</taxon>
        <taxon>Actinomycetes</taxon>
        <taxon>Streptosporangiales</taxon>
        <taxon>Nocardiopsidaceae</taxon>
        <taxon>Nocardiopsis</taxon>
    </lineage>
</organism>
<feature type="transmembrane region" description="Helical" evidence="2">
    <location>
        <begin position="64"/>
        <end position="86"/>
    </location>
</feature>
<sequence>MPEEEPETPEQESCGFFDYACKVRQAFNGWLAGVVAELINMQLLSVAVATLATPLPYPGVEDSWGTSLAVANSLYVLAVTAGGVLVMTNPTVQTSVSVKELLPRLLLGFVAANISWFLCGVAARLANAVVLALLGQAATPETAADTIARMLSNPVGELVVMIILLLVASLLVVFFSLAGLIRIMLWLGLIVAAPLALACHVLPQTEGVARLWWRAVGALLLIPIAQALVLRLAVDLLLGREEMLGLLDMGDMAGSLLDVLLVICCMYILVRIPFWVFKRVFNYQASPLLRIAKFAVQMLVFRSIGKALAAGRAGRAVQKTAAVRPPRRAPAPAPTVPRPQESAAPRRPRWQQPELPLEFPKPKPPAPEQRPLPGIDRGIDPAEQKRAAQRRRWVQPPLPGGALGRRSRPPWSRQDPIPGLRIPRWRQEPIPGVRTPPQAKQGVLFEATPQMRRPARRSSSGPGSVPRPPSPDQRRKPMPDPRQPRQRPTRPQPEPRFPRPPGVPKPIPYSRQPDSRSVRPRPRPRPSGEQPRRRRRQE</sequence>
<dbReference type="Proteomes" id="UP000572635">
    <property type="component" value="Unassembled WGS sequence"/>
</dbReference>
<keyword evidence="4" id="KW-1185">Reference proteome</keyword>
<feature type="transmembrane region" description="Helical" evidence="2">
    <location>
        <begin position="155"/>
        <end position="177"/>
    </location>
</feature>
<feature type="transmembrane region" description="Helical" evidence="2">
    <location>
        <begin position="106"/>
        <end position="134"/>
    </location>
</feature>
<protein>
    <submittedName>
        <fullName evidence="3">Uncharacterized protein</fullName>
    </submittedName>
</protein>
<dbReference type="Pfam" id="PF19590">
    <property type="entry name" value="TrbL_3"/>
    <property type="match status" value="1"/>
</dbReference>